<organism evidence="1">
    <name type="scientific">uncultured marine phage</name>
    <dbReference type="NCBI Taxonomy" id="707152"/>
    <lineage>
        <taxon>Viruses</taxon>
        <taxon>environmental samples</taxon>
    </lineage>
</organism>
<gene>
    <name evidence="1" type="ORF">SLAVMIC_00620</name>
</gene>
<name>A0A8D9CAC3_9VIRU</name>
<protein>
    <submittedName>
        <fullName evidence="1">Uncharacterized protein</fullName>
    </submittedName>
</protein>
<evidence type="ECO:0000313" key="1">
    <source>
        <dbReference type="EMBL" id="CAG7580975.1"/>
    </source>
</evidence>
<proteinExistence type="predicted"/>
<sequence>MVNQLTEKERQDIRDSIKGNLETDFIENYKVWKNSLIEVNKVIEEEVKKTLLISPMYKDLLYTYDELCKESLIVVDSLPLVADKLDPKLISKKITREVTFARLGNILETYINAYEKY</sequence>
<dbReference type="EMBL" id="OU342829">
    <property type="protein sequence ID" value="CAG7580975.1"/>
    <property type="molecule type" value="Genomic_DNA"/>
</dbReference>
<accession>A0A8D9CAC3</accession>
<reference evidence="1" key="1">
    <citation type="submission" date="2021-06" db="EMBL/GenBank/DDBJ databases">
        <authorList>
            <person name="Gannon L."/>
            <person name="Redgwell R T."/>
            <person name="Michniewski S."/>
            <person name="Harrison D C."/>
            <person name="Millard A."/>
        </authorList>
    </citation>
    <scope>NUCLEOTIDE SEQUENCE</scope>
</reference>